<evidence type="ECO:0000313" key="7">
    <source>
        <dbReference type="Proteomes" id="UP000613075"/>
    </source>
</evidence>
<dbReference type="InterPro" id="IPR029044">
    <property type="entry name" value="Nucleotide-diphossugar_trans"/>
</dbReference>
<comment type="caution">
    <text evidence="6">The sequence shown here is derived from an EMBL/GenBank/DDBJ whole genome shotgun (WGS) entry which is preliminary data.</text>
</comment>
<keyword evidence="2" id="KW-0472">Membrane</keyword>
<dbReference type="SUPFAM" id="SSF53756">
    <property type="entry name" value="UDP-Glycosyltransferase/glycogen phosphorylase"/>
    <property type="match status" value="1"/>
</dbReference>
<dbReference type="Gene3D" id="3.90.550.10">
    <property type="entry name" value="Spore Coat Polysaccharide Biosynthesis Protein SpsA, Chain A"/>
    <property type="match status" value="1"/>
</dbReference>
<keyword evidence="2" id="KW-1003">Cell membrane</keyword>
<protein>
    <submittedName>
        <fullName evidence="6">Glycosyltransferase</fullName>
    </submittedName>
</protein>
<keyword evidence="3" id="KW-0328">Glycosyltransferase</keyword>
<dbReference type="PANTHER" id="PTHR43179:SF12">
    <property type="entry name" value="GALACTOFURANOSYLTRANSFERASE GLFT2"/>
    <property type="match status" value="1"/>
</dbReference>
<evidence type="ECO:0000256" key="2">
    <source>
        <dbReference type="ARBA" id="ARBA00022519"/>
    </source>
</evidence>
<dbReference type="SUPFAM" id="SSF53448">
    <property type="entry name" value="Nucleotide-diphospho-sugar transferases"/>
    <property type="match status" value="1"/>
</dbReference>
<reference evidence="6 7" key="1">
    <citation type="submission" date="2020-10" db="EMBL/GenBank/DDBJ databases">
        <title>The draft genomes of Cyclamen pathogen Pseudomonas sp.</title>
        <authorList>
            <person name="Fujikawa T."/>
            <person name="Sawada H."/>
        </authorList>
    </citation>
    <scope>NUCLEOTIDE SEQUENCE [LARGE SCALE GENOMIC DNA]</scope>
    <source>
        <strain evidence="6 7">MAFF 301449</strain>
    </source>
</reference>
<evidence type="ECO:0000313" key="6">
    <source>
        <dbReference type="EMBL" id="MBE8590393.1"/>
    </source>
</evidence>
<name>A0ABR9SNC6_9PSED</name>
<dbReference type="Pfam" id="PF13692">
    <property type="entry name" value="Glyco_trans_1_4"/>
    <property type="match status" value="1"/>
</dbReference>
<keyword evidence="7" id="KW-1185">Reference proteome</keyword>
<dbReference type="PANTHER" id="PTHR43179">
    <property type="entry name" value="RHAMNOSYLTRANSFERASE WBBL"/>
    <property type="match status" value="1"/>
</dbReference>
<sequence>MDKDTLATLDHDRLRVERDAANRQRDAAIAYIATLKNTRSWRITKPLRALLHWLRYRSLHTDAETLDFLHQDSVPLDAPSTSRRSSSPGDAPTENRFDILCFANIDWTARFQRPQQLMSQFARHGYRVFYIVPSRSAEPGHAYSSLEVAPGVFEIALHRDEFVDCYNHRLGEQNLQAYATAIEQLAKNLRIKTAVSVVHLAFWAPLATRLRREHGWKIQYDCMDDWVGFPGIGQVLLEEEETLVRDADLMTVTAALLHDKWAKASSNCLLLRNGVDFQFFERNCVPNSLLSDITRPLIGFYGGLAEWVDLKLIATIAQQRTDWNFVLIGDVFVKDLAGLDRLPNVHLLGRKPYAQMPLYLYHFNVCLIPFRLYNVTHAVDPVKFYEFISAGKPVVSVPLEEMKIYDNYVYFADGPQAFIEQIERALSETDLAVASERVALASANDWRNRFDANLKALTALHPKVSIVVVTYNNVELTQACIKSLLRNTTYPNYELIIVDNASSDDTGNYLRYLGRTHANVTLVLNDRNLGFAAANNQGLKLATGEYLVLLNNDTVVPKGWVDPLLKHLQDPQIGLVGPMTNSVGNEAKISVDYVDMANMEAFADRHVAQHQGRTFDISMLAMFCVAMRRDVFERIGWLDEAFGIGMFEDDDYSRRIQAAGLRTVCAEDAFIHHVGQASFKKLIASGEYQALWDKNQAYFESKWGAWTRPQPQRQPGTH</sequence>
<dbReference type="RefSeq" id="WP_193862247.1">
    <property type="nucleotide sequence ID" value="NZ_JADDUM010000035.1"/>
</dbReference>
<accession>A0ABR9SNC6</accession>
<dbReference type="InterPro" id="IPR001173">
    <property type="entry name" value="Glyco_trans_2-like"/>
</dbReference>
<evidence type="ECO:0000256" key="4">
    <source>
        <dbReference type="ARBA" id="ARBA00022679"/>
    </source>
</evidence>
<dbReference type="CDD" id="cd04186">
    <property type="entry name" value="GT_2_like_c"/>
    <property type="match status" value="1"/>
</dbReference>
<evidence type="ECO:0000259" key="5">
    <source>
        <dbReference type="Pfam" id="PF00535"/>
    </source>
</evidence>
<dbReference type="Proteomes" id="UP000613075">
    <property type="component" value="Unassembled WGS sequence"/>
</dbReference>
<dbReference type="Gene3D" id="3.40.50.2000">
    <property type="entry name" value="Glycogen Phosphorylase B"/>
    <property type="match status" value="1"/>
</dbReference>
<feature type="domain" description="Glycosyltransferase 2-like" evidence="5">
    <location>
        <begin position="465"/>
        <end position="635"/>
    </location>
</feature>
<evidence type="ECO:0000256" key="3">
    <source>
        <dbReference type="ARBA" id="ARBA00022676"/>
    </source>
</evidence>
<dbReference type="Pfam" id="PF00535">
    <property type="entry name" value="Glycos_transf_2"/>
    <property type="match status" value="1"/>
</dbReference>
<gene>
    <name evidence="6" type="ORF">IQK56_05350</name>
</gene>
<organism evidence="6 7">
    <name type="scientific">Pseudomonas cyclaminis</name>
    <dbReference type="NCBI Taxonomy" id="2781239"/>
    <lineage>
        <taxon>Bacteria</taxon>
        <taxon>Pseudomonadati</taxon>
        <taxon>Pseudomonadota</taxon>
        <taxon>Gammaproteobacteria</taxon>
        <taxon>Pseudomonadales</taxon>
        <taxon>Pseudomonadaceae</taxon>
        <taxon>Pseudomonas</taxon>
    </lineage>
</organism>
<proteinExistence type="inferred from homology"/>
<keyword evidence="2" id="KW-0997">Cell inner membrane</keyword>
<dbReference type="EMBL" id="JADDUM010000035">
    <property type="protein sequence ID" value="MBE8590393.1"/>
    <property type="molecule type" value="Genomic_DNA"/>
</dbReference>
<keyword evidence="4" id="KW-0808">Transferase</keyword>
<evidence type="ECO:0000256" key="1">
    <source>
        <dbReference type="ARBA" id="ARBA00006739"/>
    </source>
</evidence>
<comment type="similarity">
    <text evidence="1">Belongs to the glycosyltransferase 2 family.</text>
</comment>